<dbReference type="PROSITE" id="PS51257">
    <property type="entry name" value="PROKAR_LIPOPROTEIN"/>
    <property type="match status" value="1"/>
</dbReference>
<evidence type="ECO:0000313" key="3">
    <source>
        <dbReference type="EMBL" id="WCT74724.1"/>
    </source>
</evidence>
<keyword evidence="2" id="KW-0732">Signal</keyword>
<evidence type="ECO:0000256" key="1">
    <source>
        <dbReference type="SAM" id="MobiDB-lite"/>
    </source>
</evidence>
<protein>
    <recommendedName>
        <fullName evidence="5">Lipoprotein</fullName>
    </recommendedName>
</protein>
<dbReference type="Proteomes" id="UP001220395">
    <property type="component" value="Chromosome"/>
</dbReference>
<name>A0ABY7TS80_9SPHN</name>
<evidence type="ECO:0000256" key="2">
    <source>
        <dbReference type="SAM" id="SignalP"/>
    </source>
</evidence>
<dbReference type="EMBL" id="CP117411">
    <property type="protein sequence ID" value="WCT74724.1"/>
    <property type="molecule type" value="Genomic_DNA"/>
</dbReference>
<keyword evidence="4" id="KW-1185">Reference proteome</keyword>
<evidence type="ECO:0008006" key="5">
    <source>
        <dbReference type="Google" id="ProtNLM"/>
    </source>
</evidence>
<gene>
    <name evidence="3" type="ORF">PQ455_05720</name>
</gene>
<reference evidence="3 4" key="1">
    <citation type="submission" date="2023-02" db="EMBL/GenBank/DDBJ databases">
        <title>Genome sequence of Sphingomonas naphthae.</title>
        <authorList>
            <person name="Kim S."/>
            <person name="Heo J."/>
            <person name="Kwon S.-W."/>
        </authorList>
    </citation>
    <scope>NUCLEOTIDE SEQUENCE [LARGE SCALE GENOMIC DNA]</scope>
    <source>
        <strain evidence="3 4">KACC 18716</strain>
    </source>
</reference>
<proteinExistence type="predicted"/>
<accession>A0ABY7TS80</accession>
<organism evidence="3 4">
    <name type="scientific">Sphingomonas naphthae</name>
    <dbReference type="NCBI Taxonomy" id="1813468"/>
    <lineage>
        <taxon>Bacteria</taxon>
        <taxon>Pseudomonadati</taxon>
        <taxon>Pseudomonadota</taxon>
        <taxon>Alphaproteobacteria</taxon>
        <taxon>Sphingomonadales</taxon>
        <taxon>Sphingomonadaceae</taxon>
        <taxon>Sphingomonas</taxon>
    </lineage>
</organism>
<feature type="region of interest" description="Disordered" evidence="1">
    <location>
        <begin position="24"/>
        <end position="54"/>
    </location>
</feature>
<feature type="signal peptide" evidence="2">
    <location>
        <begin position="1"/>
        <end position="24"/>
    </location>
</feature>
<evidence type="ECO:0000313" key="4">
    <source>
        <dbReference type="Proteomes" id="UP001220395"/>
    </source>
</evidence>
<feature type="chain" id="PRO_5047037737" description="Lipoprotein" evidence="2">
    <location>
        <begin position="25"/>
        <end position="157"/>
    </location>
</feature>
<sequence>MTMRIAFLLPPLALLGACGSPAPAPTPAAADNAADVAPAAADDAEEPAPAAASAPVPVAAPAAAKVDLLGKWIGVEGLYFQVSPGSDDNHYKVLNSWTLDDEASFVATREGNTLSFVREGVTEHARLGTGAETGFKWLDGKKDCLIVKVEEEGYCRD</sequence>
<dbReference type="RefSeq" id="WP_273690026.1">
    <property type="nucleotide sequence ID" value="NZ_CP117411.1"/>
</dbReference>